<sequence>MSTIAAPSEATVVVLATPPFWLATASTRVSVTVPSWHVPGSLVGATGPACRPAQSVGMGIHEHRLLLVRHGDTEWSNSGQHTGRTDIELTEAGRMQAELAGKALGELDLDNPLVISSPRKRALTTAELAGLTVDEISPLIAEWDYGAYEGLTTAQIREVEPDWLVWTHGCPDGESVAQVSERADRAVALALEHLASRDVVFVGHSHFSRAVITRWVELPLVEGTRFYMHTASVSICGFEHGIRQLCALG</sequence>
<evidence type="ECO:0000313" key="3">
    <source>
        <dbReference type="Proteomes" id="UP000516380"/>
    </source>
</evidence>
<evidence type="ECO:0000313" key="2">
    <source>
        <dbReference type="EMBL" id="BCI90571.1"/>
    </source>
</evidence>
<dbReference type="GO" id="GO:0070297">
    <property type="term" value="P:regulation of phosphorelay signal transduction system"/>
    <property type="evidence" value="ECO:0007669"/>
    <property type="project" value="TreeGrafter"/>
</dbReference>
<feature type="binding site" evidence="1">
    <location>
        <position position="121"/>
    </location>
    <ligand>
        <name>substrate</name>
    </ligand>
</feature>
<dbReference type="SUPFAM" id="SSF53254">
    <property type="entry name" value="Phosphoglycerate mutase-like"/>
    <property type="match status" value="1"/>
</dbReference>
<reference evidence="2 3" key="1">
    <citation type="submission" date="2020-07" db="EMBL/GenBank/DDBJ databases">
        <title>Mycobacterium kansasii (former subtype) with zoonotic potential isolated from diseased indoor pet cat, Japan.</title>
        <authorList>
            <person name="Fukano H."/>
            <person name="Terazono T."/>
            <person name="Hoshino Y."/>
        </authorList>
    </citation>
    <scope>NUCLEOTIDE SEQUENCE [LARGE SCALE GENOMIC DNA]</scope>
    <source>
        <strain evidence="2 3">Kuro-I</strain>
    </source>
</reference>
<feature type="binding site" evidence="1">
    <location>
        <begin position="82"/>
        <end position="83"/>
    </location>
    <ligand>
        <name>substrate</name>
    </ligand>
</feature>
<dbReference type="PANTHER" id="PTHR48100">
    <property type="entry name" value="BROAD-SPECIFICITY PHOSPHATASE YOR283W-RELATED"/>
    <property type="match status" value="1"/>
</dbReference>
<gene>
    <name evidence="2" type="primary">gpm2</name>
    <name evidence="2" type="ORF">NIIDMKKI_57770</name>
</gene>
<organism evidence="2 3">
    <name type="scientific">Mycobacterium kansasii</name>
    <dbReference type="NCBI Taxonomy" id="1768"/>
    <lineage>
        <taxon>Bacteria</taxon>
        <taxon>Bacillati</taxon>
        <taxon>Actinomycetota</taxon>
        <taxon>Actinomycetes</taxon>
        <taxon>Mycobacteriales</taxon>
        <taxon>Mycobacteriaceae</taxon>
        <taxon>Mycobacterium</taxon>
    </lineage>
</organism>
<dbReference type="AlphaFoldDB" id="A0A7G1IHV7"/>
<dbReference type="Gene3D" id="3.40.50.1240">
    <property type="entry name" value="Phosphoglycerate mutase-like"/>
    <property type="match status" value="1"/>
</dbReference>
<dbReference type="InterPro" id="IPR013078">
    <property type="entry name" value="His_Pase_superF_clade-1"/>
</dbReference>
<dbReference type="SMART" id="SM00855">
    <property type="entry name" value="PGAM"/>
    <property type="match status" value="1"/>
</dbReference>
<dbReference type="InterPro" id="IPR029033">
    <property type="entry name" value="His_PPase_superfam"/>
</dbReference>
<proteinExistence type="predicted"/>
<accession>A0A7G1IHV7</accession>
<dbReference type="CDD" id="cd07067">
    <property type="entry name" value="HP_PGM_like"/>
    <property type="match status" value="1"/>
</dbReference>
<name>A0A7G1IHV7_MYCKA</name>
<dbReference type="Proteomes" id="UP000516380">
    <property type="component" value="Chromosome"/>
</dbReference>
<dbReference type="Pfam" id="PF00300">
    <property type="entry name" value="His_Phos_1"/>
    <property type="match status" value="1"/>
</dbReference>
<dbReference type="PANTHER" id="PTHR48100:SF15">
    <property type="entry name" value="SEDOHEPTULOSE 1,7-BISPHOSPHATASE"/>
    <property type="match status" value="1"/>
</dbReference>
<protein>
    <submittedName>
        <fullName evidence="2">Acid phosphatase</fullName>
    </submittedName>
</protein>
<dbReference type="EMBL" id="AP023343">
    <property type="protein sequence ID" value="BCI90571.1"/>
    <property type="molecule type" value="Genomic_DNA"/>
</dbReference>
<keyword evidence="3" id="KW-1185">Reference proteome</keyword>
<evidence type="ECO:0000256" key="1">
    <source>
        <dbReference type="PIRSR" id="PIRSR613078-2"/>
    </source>
</evidence>
<dbReference type="NCBIfam" id="NF009993">
    <property type="entry name" value="PRK13462.1"/>
    <property type="match status" value="1"/>
</dbReference>
<dbReference type="InterPro" id="IPR050275">
    <property type="entry name" value="PGM_Phosphatase"/>
</dbReference>
<dbReference type="GO" id="GO:0101006">
    <property type="term" value="F:protein histidine phosphatase activity"/>
    <property type="evidence" value="ECO:0007669"/>
    <property type="project" value="TreeGrafter"/>
</dbReference>